<feature type="transmembrane region" description="Helical" evidence="6">
    <location>
        <begin position="344"/>
        <end position="368"/>
    </location>
</feature>
<evidence type="ECO:0000256" key="1">
    <source>
        <dbReference type="ARBA" id="ARBA00004141"/>
    </source>
</evidence>
<feature type="transmembrane region" description="Helical" evidence="6">
    <location>
        <begin position="262"/>
        <end position="284"/>
    </location>
</feature>
<evidence type="ECO:0000256" key="2">
    <source>
        <dbReference type="ARBA" id="ARBA00008066"/>
    </source>
</evidence>
<evidence type="ECO:0000256" key="5">
    <source>
        <dbReference type="ARBA" id="ARBA00023136"/>
    </source>
</evidence>
<feature type="transmembrane region" description="Helical" evidence="6">
    <location>
        <begin position="187"/>
        <end position="210"/>
    </location>
</feature>
<dbReference type="Proteomes" id="UP000218811">
    <property type="component" value="Unassembled WGS sequence"/>
</dbReference>
<dbReference type="PANTHER" id="PTHR22950:SF479">
    <property type="entry name" value="AMINO ACID TRANSPORTER (EUROFUNG)-RELATED"/>
    <property type="match status" value="1"/>
</dbReference>
<evidence type="ECO:0000259" key="7">
    <source>
        <dbReference type="Pfam" id="PF01490"/>
    </source>
</evidence>
<keyword evidence="4 6" id="KW-1133">Transmembrane helix</keyword>
<feature type="transmembrane region" description="Helical" evidence="6">
    <location>
        <begin position="35"/>
        <end position="55"/>
    </location>
</feature>
<keyword evidence="3 6" id="KW-0812">Transmembrane</keyword>
<evidence type="ECO:0000313" key="9">
    <source>
        <dbReference type="Proteomes" id="UP000218811"/>
    </source>
</evidence>
<comment type="subcellular location">
    <subcellularLocation>
        <location evidence="1">Membrane</location>
        <topology evidence="1">Multi-pass membrane protein</topology>
    </subcellularLocation>
</comment>
<evidence type="ECO:0000256" key="3">
    <source>
        <dbReference type="ARBA" id="ARBA00022692"/>
    </source>
</evidence>
<evidence type="ECO:0000256" key="4">
    <source>
        <dbReference type="ARBA" id="ARBA00022989"/>
    </source>
</evidence>
<keyword evidence="9" id="KW-1185">Reference proteome</keyword>
<feature type="transmembrane region" description="Helical" evidence="6">
    <location>
        <begin position="417"/>
        <end position="438"/>
    </location>
</feature>
<dbReference type="EMBL" id="KB467831">
    <property type="protein sequence ID" value="PCH33503.1"/>
    <property type="molecule type" value="Genomic_DNA"/>
</dbReference>
<dbReference type="InterPro" id="IPR013057">
    <property type="entry name" value="AA_transpt_TM"/>
</dbReference>
<feature type="transmembrane region" description="Helical" evidence="6">
    <location>
        <begin position="304"/>
        <end position="323"/>
    </location>
</feature>
<comment type="similarity">
    <text evidence="2">Belongs to the amino acid/polyamine transporter 2 family.</text>
</comment>
<keyword evidence="5 6" id="KW-0472">Membrane</keyword>
<sequence>MSEKQQSKHVVFEKSDVFGYEEDHDIQYKTLSWQFVAFLMIAEIVSNGMLSLPNAMAAVGEYQEDYGKGRATDMLLVGTGIVPSLILTIFLGVFGLFTAKLLVDFKLNHPDVHNMGDAGYLIFGPIGREVLSVGTMIFAIFGTGSELLSGQLALSSLSNNGLCATVLLAIFSAATFLVALPRTLGRLSWLGLISTISITLCGVLAMIGAGVSPAASRTIAATVPNSFYEAFLAITGPVFAYAVHRFFILISEMRRPEDAMKAAWTLQVFATAYYAVFSVVVYVYLGSTVQSPALLSLSSVWSKVTFAAGLANFLISGGLYAHTAAKLIFVRFFRRSRHLYSHTFLGWFVWTILCFAATAIAFIFAAAVPIFSDLVSISASLFASWYTYGIAGFFWLHDAYHLDGKKEALVRRWGGTLLAVLTISAGAFICVAGTYVSVKLIVEAYASGAVGRPFSC</sequence>
<dbReference type="OMA" id="AGMFWLH"/>
<feature type="transmembrane region" description="Helical" evidence="6">
    <location>
        <begin position="161"/>
        <end position="180"/>
    </location>
</feature>
<dbReference type="GO" id="GO:0015179">
    <property type="term" value="F:L-amino acid transmembrane transporter activity"/>
    <property type="evidence" value="ECO:0007669"/>
    <property type="project" value="TreeGrafter"/>
</dbReference>
<feature type="domain" description="Amino acid transporter transmembrane" evidence="7">
    <location>
        <begin position="79"/>
        <end position="438"/>
    </location>
</feature>
<reference evidence="8 9" key="1">
    <citation type="journal article" date="2012" name="Science">
        <title>The Paleozoic origin of enzymatic lignin decomposition reconstructed from 31 fungal genomes.</title>
        <authorList>
            <person name="Floudas D."/>
            <person name="Binder M."/>
            <person name="Riley R."/>
            <person name="Barry K."/>
            <person name="Blanchette R.A."/>
            <person name="Henrissat B."/>
            <person name="Martinez A.T."/>
            <person name="Otillar R."/>
            <person name="Spatafora J.W."/>
            <person name="Yadav J.S."/>
            <person name="Aerts A."/>
            <person name="Benoit I."/>
            <person name="Boyd A."/>
            <person name="Carlson A."/>
            <person name="Copeland A."/>
            <person name="Coutinho P.M."/>
            <person name="de Vries R.P."/>
            <person name="Ferreira P."/>
            <person name="Findley K."/>
            <person name="Foster B."/>
            <person name="Gaskell J."/>
            <person name="Glotzer D."/>
            <person name="Gorecki P."/>
            <person name="Heitman J."/>
            <person name="Hesse C."/>
            <person name="Hori C."/>
            <person name="Igarashi K."/>
            <person name="Jurgens J.A."/>
            <person name="Kallen N."/>
            <person name="Kersten P."/>
            <person name="Kohler A."/>
            <person name="Kuees U."/>
            <person name="Kumar T.K.A."/>
            <person name="Kuo A."/>
            <person name="LaButti K."/>
            <person name="Larrondo L.F."/>
            <person name="Lindquist E."/>
            <person name="Ling A."/>
            <person name="Lombard V."/>
            <person name="Lucas S."/>
            <person name="Lundell T."/>
            <person name="Martin R."/>
            <person name="McLaughlin D.J."/>
            <person name="Morgenstern I."/>
            <person name="Morin E."/>
            <person name="Murat C."/>
            <person name="Nagy L.G."/>
            <person name="Nolan M."/>
            <person name="Ohm R.A."/>
            <person name="Patyshakuliyeva A."/>
            <person name="Rokas A."/>
            <person name="Ruiz-Duenas F.J."/>
            <person name="Sabat G."/>
            <person name="Salamov A."/>
            <person name="Samejima M."/>
            <person name="Schmutz J."/>
            <person name="Slot J.C."/>
            <person name="St John F."/>
            <person name="Stenlid J."/>
            <person name="Sun H."/>
            <person name="Sun S."/>
            <person name="Syed K."/>
            <person name="Tsang A."/>
            <person name="Wiebenga A."/>
            <person name="Young D."/>
            <person name="Pisabarro A."/>
            <person name="Eastwood D.C."/>
            <person name="Martin F."/>
            <person name="Cullen D."/>
            <person name="Grigoriev I.V."/>
            <person name="Hibbett D.S."/>
        </authorList>
    </citation>
    <scope>NUCLEOTIDE SEQUENCE [LARGE SCALE GENOMIC DNA]</scope>
    <source>
        <strain evidence="8 9">MD-104</strain>
    </source>
</reference>
<organism evidence="8 9">
    <name type="scientific">Wolfiporia cocos (strain MD-104)</name>
    <name type="common">Brown rot fungus</name>
    <dbReference type="NCBI Taxonomy" id="742152"/>
    <lineage>
        <taxon>Eukaryota</taxon>
        <taxon>Fungi</taxon>
        <taxon>Dikarya</taxon>
        <taxon>Basidiomycota</taxon>
        <taxon>Agaricomycotina</taxon>
        <taxon>Agaricomycetes</taxon>
        <taxon>Polyporales</taxon>
        <taxon>Phaeolaceae</taxon>
        <taxon>Wolfiporia</taxon>
    </lineage>
</organism>
<dbReference type="AlphaFoldDB" id="A0A2H3J144"/>
<dbReference type="PANTHER" id="PTHR22950">
    <property type="entry name" value="AMINO ACID TRANSPORTER"/>
    <property type="match status" value="1"/>
</dbReference>
<dbReference type="STRING" id="742152.A0A2H3J144"/>
<name>A0A2H3J144_WOLCO</name>
<gene>
    <name evidence="8" type="ORF">WOLCODRAFT_64004</name>
</gene>
<dbReference type="OrthoDB" id="40134at2759"/>
<proteinExistence type="inferred from homology"/>
<protein>
    <recommendedName>
        <fullName evidence="7">Amino acid transporter transmembrane domain-containing protein</fullName>
    </recommendedName>
</protein>
<feature type="transmembrane region" description="Helical" evidence="6">
    <location>
        <begin position="230"/>
        <end position="250"/>
    </location>
</feature>
<dbReference type="Pfam" id="PF01490">
    <property type="entry name" value="Aa_trans"/>
    <property type="match status" value="1"/>
</dbReference>
<feature type="transmembrane region" description="Helical" evidence="6">
    <location>
        <begin position="118"/>
        <end position="141"/>
    </location>
</feature>
<evidence type="ECO:0000313" key="8">
    <source>
        <dbReference type="EMBL" id="PCH33503.1"/>
    </source>
</evidence>
<feature type="transmembrane region" description="Helical" evidence="6">
    <location>
        <begin position="374"/>
        <end position="396"/>
    </location>
</feature>
<feature type="transmembrane region" description="Helical" evidence="6">
    <location>
        <begin position="75"/>
        <end position="97"/>
    </location>
</feature>
<dbReference type="GO" id="GO:0016020">
    <property type="term" value="C:membrane"/>
    <property type="evidence" value="ECO:0007669"/>
    <property type="project" value="UniProtKB-SubCell"/>
</dbReference>
<evidence type="ECO:0000256" key="6">
    <source>
        <dbReference type="SAM" id="Phobius"/>
    </source>
</evidence>
<accession>A0A2H3J144</accession>